<name>A0A381P082_9ZZZZ</name>
<dbReference type="InterPro" id="IPR003010">
    <property type="entry name" value="C-N_Hydrolase"/>
</dbReference>
<evidence type="ECO:0000259" key="2">
    <source>
        <dbReference type="PROSITE" id="PS50263"/>
    </source>
</evidence>
<dbReference type="PANTHER" id="PTHR43674:SF2">
    <property type="entry name" value="BETA-UREIDOPROPIONASE"/>
    <property type="match status" value="1"/>
</dbReference>
<reference evidence="3" key="1">
    <citation type="submission" date="2018-05" db="EMBL/GenBank/DDBJ databases">
        <authorList>
            <person name="Lanie J.A."/>
            <person name="Ng W.-L."/>
            <person name="Kazmierczak K.M."/>
            <person name="Andrzejewski T.M."/>
            <person name="Davidsen T.M."/>
            <person name="Wayne K.J."/>
            <person name="Tettelin H."/>
            <person name="Glass J.I."/>
            <person name="Rusch D."/>
            <person name="Podicherti R."/>
            <person name="Tsui H.-C.T."/>
            <person name="Winkler M.E."/>
        </authorList>
    </citation>
    <scope>NUCLEOTIDE SEQUENCE</scope>
</reference>
<organism evidence="3">
    <name type="scientific">marine metagenome</name>
    <dbReference type="NCBI Taxonomy" id="408172"/>
    <lineage>
        <taxon>unclassified sequences</taxon>
        <taxon>metagenomes</taxon>
        <taxon>ecological metagenomes</taxon>
    </lineage>
</organism>
<feature type="domain" description="CN hydrolase" evidence="2">
    <location>
        <begin position="1"/>
        <end position="246"/>
    </location>
</feature>
<dbReference type="GO" id="GO:0016811">
    <property type="term" value="F:hydrolase activity, acting on carbon-nitrogen (but not peptide) bonds, in linear amides"/>
    <property type="evidence" value="ECO:0007669"/>
    <property type="project" value="TreeGrafter"/>
</dbReference>
<gene>
    <name evidence="3" type="ORF">METZ01_LOCUS13169</name>
</gene>
<dbReference type="Gene3D" id="3.60.110.10">
    <property type="entry name" value="Carbon-nitrogen hydrolase"/>
    <property type="match status" value="1"/>
</dbReference>
<proteinExistence type="predicted"/>
<dbReference type="AlphaFoldDB" id="A0A381P082"/>
<sequence length="271" mass="30165">MRIALIQQHASDDTPANIRRGLDNLDRAAVQGAELAVFAELAFNRFFPQYEAQGDCTHLAERVPGPMTELFMAKAKEHNMVVVINLFELEGVKAYDSSPVIDANGSLMGTTRMVHITNYECFYEKGYYTKGDHGAPVYDTVAGRIGVAICYDRHYPEYMRALALKGADVVVIPQAGTIGEWPDGLYEAELRVASFQNGYFCALTNRVGKEDKMEFSGESFISNPAGKVIARSPVGVDDILIADLDITEVKRSHARTLFLRDRRPELYPLHP</sequence>
<dbReference type="InterPro" id="IPR036526">
    <property type="entry name" value="C-N_Hydrolase_sf"/>
</dbReference>
<dbReference type="PANTHER" id="PTHR43674">
    <property type="entry name" value="NITRILASE C965.09-RELATED"/>
    <property type="match status" value="1"/>
</dbReference>
<dbReference type="EMBL" id="UINC01000734">
    <property type="protein sequence ID" value="SUZ60315.1"/>
    <property type="molecule type" value="Genomic_DNA"/>
</dbReference>
<evidence type="ECO:0000313" key="3">
    <source>
        <dbReference type="EMBL" id="SUZ60315.1"/>
    </source>
</evidence>
<keyword evidence="1" id="KW-0378">Hydrolase</keyword>
<dbReference type="SUPFAM" id="SSF56317">
    <property type="entry name" value="Carbon-nitrogen hydrolase"/>
    <property type="match status" value="1"/>
</dbReference>
<dbReference type="PROSITE" id="PS50263">
    <property type="entry name" value="CN_HYDROLASE"/>
    <property type="match status" value="1"/>
</dbReference>
<dbReference type="InterPro" id="IPR050345">
    <property type="entry name" value="Aliph_Amidase/BUP"/>
</dbReference>
<evidence type="ECO:0000256" key="1">
    <source>
        <dbReference type="ARBA" id="ARBA00022801"/>
    </source>
</evidence>
<dbReference type="Pfam" id="PF00795">
    <property type="entry name" value="CN_hydrolase"/>
    <property type="match status" value="1"/>
</dbReference>
<accession>A0A381P082</accession>
<protein>
    <recommendedName>
        <fullName evidence="2">CN hydrolase domain-containing protein</fullName>
    </recommendedName>
</protein>